<dbReference type="InterPro" id="IPR015421">
    <property type="entry name" value="PyrdxlP-dep_Trfase_major"/>
</dbReference>
<dbReference type="CDD" id="cd00609">
    <property type="entry name" value="AAT_like"/>
    <property type="match status" value="1"/>
</dbReference>
<proteinExistence type="predicted"/>
<dbReference type="InterPro" id="IPR032466">
    <property type="entry name" value="Metal_Hydrolase"/>
</dbReference>
<feature type="domain" description="Aminotransferase class I/classII large" evidence="5">
    <location>
        <begin position="521"/>
        <end position="841"/>
    </location>
</feature>
<dbReference type="SUPFAM" id="SSF53383">
    <property type="entry name" value="PLP-dependent transferases"/>
    <property type="match status" value="1"/>
</dbReference>
<protein>
    <submittedName>
        <fullName evidence="7">Adenosine deaminase</fullName>
    </submittedName>
</protein>
<dbReference type="Gene3D" id="3.40.640.10">
    <property type="entry name" value="Type I PLP-dependent aspartate aminotransferase-like (Major domain)"/>
    <property type="match status" value="1"/>
</dbReference>
<reference evidence="7 8" key="1">
    <citation type="journal article" date="2018" name="Plant J.">
        <title>Genome sequences of Chlorella sorokiniana UTEX 1602 and Micractinium conductrix SAG 241.80: implications to maltose excretion by a green alga.</title>
        <authorList>
            <person name="Arriola M.B."/>
            <person name="Velmurugan N."/>
            <person name="Zhang Y."/>
            <person name="Plunkett M.H."/>
            <person name="Hondzo H."/>
            <person name="Barney B.M."/>
        </authorList>
    </citation>
    <scope>NUCLEOTIDE SEQUENCE [LARGE SCALE GENOMIC DNA]</scope>
    <source>
        <strain evidence="7 8">SAG 241.80</strain>
    </source>
</reference>
<evidence type="ECO:0000259" key="6">
    <source>
        <dbReference type="Pfam" id="PF00962"/>
    </source>
</evidence>
<evidence type="ECO:0000256" key="4">
    <source>
        <dbReference type="ARBA" id="ARBA00022898"/>
    </source>
</evidence>
<evidence type="ECO:0000256" key="3">
    <source>
        <dbReference type="ARBA" id="ARBA00022679"/>
    </source>
</evidence>
<evidence type="ECO:0000256" key="1">
    <source>
        <dbReference type="ARBA" id="ARBA00001933"/>
    </source>
</evidence>
<dbReference type="OrthoDB" id="691673at2759"/>
<evidence type="ECO:0000259" key="5">
    <source>
        <dbReference type="Pfam" id="PF00155"/>
    </source>
</evidence>
<dbReference type="GO" id="GO:0030170">
    <property type="term" value="F:pyridoxal phosphate binding"/>
    <property type="evidence" value="ECO:0007669"/>
    <property type="project" value="InterPro"/>
</dbReference>
<dbReference type="SUPFAM" id="SSF51556">
    <property type="entry name" value="Metallo-dependent hydrolases"/>
    <property type="match status" value="1"/>
</dbReference>
<dbReference type="GO" id="GO:0008483">
    <property type="term" value="F:transaminase activity"/>
    <property type="evidence" value="ECO:0007669"/>
    <property type="project" value="UniProtKB-KW"/>
</dbReference>
<dbReference type="STRING" id="554055.A0A2P6VKR7"/>
<keyword evidence="4" id="KW-0663">Pyridoxal phosphate</keyword>
<gene>
    <name evidence="7" type="ORF">C2E20_2272</name>
</gene>
<comment type="caution">
    <text evidence="7">The sequence shown here is derived from an EMBL/GenBank/DDBJ whole genome shotgun (WGS) entry which is preliminary data.</text>
</comment>
<dbReference type="Gene3D" id="3.20.20.140">
    <property type="entry name" value="Metal-dependent hydrolases"/>
    <property type="match status" value="1"/>
</dbReference>
<keyword evidence="8" id="KW-1185">Reference proteome</keyword>
<dbReference type="GO" id="GO:1901605">
    <property type="term" value="P:alpha-amino acid metabolic process"/>
    <property type="evidence" value="ECO:0007669"/>
    <property type="project" value="TreeGrafter"/>
</dbReference>
<dbReference type="InterPro" id="IPR050859">
    <property type="entry name" value="Class-I_PLP-dep_aminotransf"/>
</dbReference>
<name>A0A2P6VKR7_9CHLO</name>
<keyword evidence="3" id="KW-0808">Transferase</keyword>
<feature type="domain" description="Adenosine deaminase" evidence="6">
    <location>
        <begin position="48"/>
        <end position="370"/>
    </location>
</feature>
<dbReference type="PANTHER" id="PTHR42790:SF19">
    <property type="entry name" value="KYNURENINE_ALPHA-AMINOADIPATE AMINOTRANSFERASE, MITOCHONDRIAL"/>
    <property type="match status" value="1"/>
</dbReference>
<evidence type="ECO:0000313" key="8">
    <source>
        <dbReference type="Proteomes" id="UP000239649"/>
    </source>
</evidence>
<evidence type="ECO:0000313" key="7">
    <source>
        <dbReference type="EMBL" id="PSC74701.1"/>
    </source>
</evidence>
<dbReference type="InterPro" id="IPR004839">
    <property type="entry name" value="Aminotransferase_I/II_large"/>
</dbReference>
<keyword evidence="2" id="KW-0032">Aminotransferase</keyword>
<dbReference type="EMBL" id="LHPF02000004">
    <property type="protein sequence ID" value="PSC74701.1"/>
    <property type="molecule type" value="Genomic_DNA"/>
</dbReference>
<dbReference type="Pfam" id="PF00155">
    <property type="entry name" value="Aminotran_1_2"/>
    <property type="match status" value="1"/>
</dbReference>
<evidence type="ECO:0000256" key="2">
    <source>
        <dbReference type="ARBA" id="ARBA00022576"/>
    </source>
</evidence>
<organism evidence="7 8">
    <name type="scientific">Micractinium conductrix</name>
    <dbReference type="NCBI Taxonomy" id="554055"/>
    <lineage>
        <taxon>Eukaryota</taxon>
        <taxon>Viridiplantae</taxon>
        <taxon>Chlorophyta</taxon>
        <taxon>core chlorophytes</taxon>
        <taxon>Trebouxiophyceae</taxon>
        <taxon>Chlorellales</taxon>
        <taxon>Chlorellaceae</taxon>
        <taxon>Chlorella clade</taxon>
        <taxon>Micractinium</taxon>
    </lineage>
</organism>
<sequence>MTVATLDLEALEQRAETEGWDAEHPYQRSSREFAPYSRNTLDFCRALPKCELNAHLNGTVRDATIQELAGTRTLNGKPLSLARLVNLTQQMSPSLAECFQLFDVLHSLTTDHVALRRITREAIEDMVADGVVYAEIRTTPKCRPERGVTKVSYMQSVLDGIDDYFASTGAEDITVRLLLSIRREQTRQEMMETVMLAVALRDRGVMGVDLTGNPTEGEWEDWQEALDLARQQGLKVTLEAGETLNPVETAAMLAWGPDRLGHCCCLTPDLERRLLDLHIPLEVCLTSNVVTRSVVNLRDHEFSKLHKQRHPLVLCTADSGVLNTCLSREYAIAAQAFNLTERQLQSLALNALDYAFVDELEKVSLQQRMQTALRGPPSVVETLMPAPAAFNMPTSAGAATEGEAGGAPPQKALKQAPALDVDAFFSLEGAARQQGSLRSLAGQFAGIPGIVSLSGGFPPPTLFPFAGLTLHLKGGGSVDIAEPSAVTCAQQYNFSLRGHAPLLAWAEAHMAAMHAPPPAARHQVLITNGGNHTLEMIFALFMDRGDSLLLEEYSYPVVTGSLAQPKGLHAIPVPIDEGGIIPERLEQVLAELRAAVDAGTSSVPFPKLLYTIPTAHNPTGCTILPERRAAVYRLCQRYNLLLVEDDPYFYLQYRQGAAAVPGLPGLRLSGSYLSQDTDGRVLRVDSFAKFLMPGLRLGWVTAHPRIADKLTMIIQSHTVGPCSLSQVVAAETLRAWGDEGLDAHLRSAQTEYAQRVATIAVACERHLTGLAQWRHPTAGMFLWLRLLTVQDSTEVWDALKAAKVVLLPGRTMHCRSWDPSFRSPNLRASFSNVPVPELEEGMLRLAQVLRDHAAATAAPAEAGGGGDAAAATGVLRALSDTTDSQGSGSGMLLG</sequence>
<dbReference type="Pfam" id="PF00962">
    <property type="entry name" value="A_deaminase"/>
    <property type="match status" value="1"/>
</dbReference>
<accession>A0A2P6VKR7</accession>
<dbReference type="PANTHER" id="PTHR42790">
    <property type="entry name" value="AMINOTRANSFERASE"/>
    <property type="match status" value="1"/>
</dbReference>
<dbReference type="GO" id="GO:0019239">
    <property type="term" value="F:deaminase activity"/>
    <property type="evidence" value="ECO:0007669"/>
    <property type="project" value="InterPro"/>
</dbReference>
<dbReference type="Proteomes" id="UP000239649">
    <property type="component" value="Unassembled WGS sequence"/>
</dbReference>
<dbReference type="InterPro" id="IPR001365">
    <property type="entry name" value="A_deaminase_dom"/>
</dbReference>
<dbReference type="InterPro" id="IPR015424">
    <property type="entry name" value="PyrdxlP-dep_Trfase"/>
</dbReference>
<dbReference type="AlphaFoldDB" id="A0A2P6VKR7"/>
<comment type="cofactor">
    <cofactor evidence="1">
        <name>pyridoxal 5'-phosphate</name>
        <dbReference type="ChEBI" id="CHEBI:597326"/>
    </cofactor>
</comment>